<proteinExistence type="predicted"/>
<dbReference type="Proteomes" id="UP000499080">
    <property type="component" value="Unassembled WGS sequence"/>
</dbReference>
<dbReference type="AlphaFoldDB" id="A0A4Y2HBB0"/>
<organism evidence="1 2">
    <name type="scientific">Araneus ventricosus</name>
    <name type="common">Orbweaver spider</name>
    <name type="synonym">Epeira ventricosa</name>
    <dbReference type="NCBI Taxonomy" id="182803"/>
    <lineage>
        <taxon>Eukaryota</taxon>
        <taxon>Metazoa</taxon>
        <taxon>Ecdysozoa</taxon>
        <taxon>Arthropoda</taxon>
        <taxon>Chelicerata</taxon>
        <taxon>Arachnida</taxon>
        <taxon>Araneae</taxon>
        <taxon>Araneomorphae</taxon>
        <taxon>Entelegynae</taxon>
        <taxon>Araneoidea</taxon>
        <taxon>Araneidae</taxon>
        <taxon>Araneus</taxon>
    </lineage>
</organism>
<name>A0A4Y2HBB0_ARAVE</name>
<reference evidence="1 2" key="1">
    <citation type="journal article" date="2019" name="Sci. Rep.">
        <title>Orb-weaving spider Araneus ventricosus genome elucidates the spidroin gene catalogue.</title>
        <authorList>
            <person name="Kono N."/>
            <person name="Nakamura H."/>
            <person name="Ohtoshi R."/>
            <person name="Moran D.A.P."/>
            <person name="Shinohara A."/>
            <person name="Yoshida Y."/>
            <person name="Fujiwara M."/>
            <person name="Mori M."/>
            <person name="Tomita M."/>
            <person name="Arakawa K."/>
        </authorList>
    </citation>
    <scope>NUCLEOTIDE SEQUENCE [LARGE SCALE GENOMIC DNA]</scope>
</reference>
<comment type="caution">
    <text evidence="1">The sequence shown here is derived from an EMBL/GenBank/DDBJ whole genome shotgun (WGS) entry which is preliminary data.</text>
</comment>
<dbReference type="EMBL" id="BGPR01001824">
    <property type="protein sequence ID" value="GBM62573.1"/>
    <property type="molecule type" value="Genomic_DNA"/>
</dbReference>
<gene>
    <name evidence="1" type="ORF">AVEN_95551_1</name>
</gene>
<keyword evidence="2" id="KW-1185">Reference proteome</keyword>
<evidence type="ECO:0000313" key="1">
    <source>
        <dbReference type="EMBL" id="GBM62573.1"/>
    </source>
</evidence>
<sequence length="76" mass="8287">MLLWLRCVDSAEDHEFQTILGASAGMPPRYSCRGSGKIDWILTSIWEVEHEASFSSGATATVQSLSKGAKVTREGE</sequence>
<accession>A0A4Y2HBB0</accession>
<protein>
    <submittedName>
        <fullName evidence="1">Uncharacterized protein</fullName>
    </submittedName>
</protein>
<evidence type="ECO:0000313" key="2">
    <source>
        <dbReference type="Proteomes" id="UP000499080"/>
    </source>
</evidence>